<comment type="caution">
    <text evidence="1">The sequence shown here is derived from an EMBL/GenBank/DDBJ whole genome shotgun (WGS) entry which is preliminary data.</text>
</comment>
<evidence type="ECO:0000313" key="2">
    <source>
        <dbReference type="Proteomes" id="UP000031970"/>
    </source>
</evidence>
<name>A0ABD3ZUN7_BACIU</name>
<evidence type="ECO:0000313" key="1">
    <source>
        <dbReference type="EMBL" id="KIL31982.1"/>
    </source>
</evidence>
<dbReference type="EMBL" id="JSXS01000042">
    <property type="protein sequence ID" value="KIL31982.1"/>
    <property type="molecule type" value="Genomic_DNA"/>
</dbReference>
<dbReference type="Proteomes" id="UP000031970">
    <property type="component" value="Unassembled WGS sequence"/>
</dbReference>
<gene>
    <name evidence="1" type="ORF">B4067_2825</name>
</gene>
<reference evidence="1 2" key="1">
    <citation type="submission" date="2014-11" db="EMBL/GenBank/DDBJ databases">
        <title>Draft Genome Sequences of Nine Bacillus subtilis Strains that Form Spores with High Heat-Resistance.</title>
        <authorList>
            <person name="Krawcyk A.O."/>
            <person name="Berendsen E.M."/>
            <person name="de Jong A."/>
            <person name="Holsappel S."/>
            <person name="Eijlander R.T."/>
            <person name="Wells-Bennik M."/>
            <person name="Kuipers O.P."/>
        </authorList>
    </citation>
    <scope>NUCLEOTIDE SEQUENCE [LARGE SCALE GENOMIC DNA]</scope>
    <source>
        <strain evidence="1 2">B4067</strain>
    </source>
</reference>
<accession>A0ABD3ZUN7</accession>
<dbReference type="AlphaFoldDB" id="A0ABD3ZUN7"/>
<organism evidence="1 2">
    <name type="scientific">Bacillus subtilis subsp. subtilis</name>
    <dbReference type="NCBI Taxonomy" id="135461"/>
    <lineage>
        <taxon>Bacteria</taxon>
        <taxon>Bacillati</taxon>
        <taxon>Bacillota</taxon>
        <taxon>Bacilli</taxon>
        <taxon>Bacillales</taxon>
        <taxon>Bacillaceae</taxon>
        <taxon>Bacillus</taxon>
    </lineage>
</organism>
<proteinExistence type="predicted"/>
<sequence>MEVKDDFKCLNGGLLLMVIDFTKKLGILRMKIPNHIGIFFALDLLNFLQEFMTCHQMHVLTF</sequence>
<protein>
    <submittedName>
        <fullName evidence="1">Uncharacterized protein</fullName>
    </submittedName>
</protein>